<protein>
    <submittedName>
        <fullName evidence="1">Uncharacterized protein</fullName>
    </submittedName>
</protein>
<dbReference type="EMBL" id="BMQD01000029">
    <property type="protein sequence ID" value="GGK94024.1"/>
    <property type="molecule type" value="Genomic_DNA"/>
</dbReference>
<dbReference type="AlphaFoldDB" id="A0AA37BNA4"/>
<dbReference type="RefSeq" id="WP_191897939.1">
    <property type="nucleotide sequence ID" value="NZ_BMQD01000029.1"/>
</dbReference>
<gene>
    <name evidence="1" type="ORF">GCM10010126_61760</name>
</gene>
<proteinExistence type="predicted"/>
<evidence type="ECO:0000313" key="1">
    <source>
        <dbReference type="EMBL" id="GGK94024.1"/>
    </source>
</evidence>
<evidence type="ECO:0000313" key="2">
    <source>
        <dbReference type="Proteomes" id="UP000627984"/>
    </source>
</evidence>
<name>A0AA37BNA4_9ACTN</name>
<comment type="caution">
    <text evidence="1">The sequence shown here is derived from an EMBL/GenBank/DDBJ whole genome shotgun (WGS) entry which is preliminary data.</text>
</comment>
<organism evidence="1 2">
    <name type="scientific">Planomonospora parontospora</name>
    <dbReference type="NCBI Taxonomy" id="58119"/>
    <lineage>
        <taxon>Bacteria</taxon>
        <taxon>Bacillati</taxon>
        <taxon>Actinomycetota</taxon>
        <taxon>Actinomycetes</taxon>
        <taxon>Streptosporangiales</taxon>
        <taxon>Streptosporangiaceae</taxon>
        <taxon>Planomonospora</taxon>
    </lineage>
</organism>
<reference evidence="1" key="2">
    <citation type="submission" date="2022-09" db="EMBL/GenBank/DDBJ databases">
        <authorList>
            <person name="Sun Q."/>
            <person name="Ohkuma M."/>
        </authorList>
    </citation>
    <scope>NUCLEOTIDE SEQUENCE</scope>
    <source>
        <strain evidence="1">JCM 3093</strain>
    </source>
</reference>
<accession>A0AA37BNA4</accession>
<dbReference type="Proteomes" id="UP000627984">
    <property type="component" value="Unassembled WGS sequence"/>
</dbReference>
<sequence>MTYSVPQTSPTHEPRVYAAWSTAPDVYWYAVCPHPDCDWSLTAPQSHDKAFMRLAEHHEEDPDDILTVDDADMMPVCPRCGSTPVGDWAPYCSALCSLPPYSDKSPSA</sequence>
<reference evidence="1" key="1">
    <citation type="journal article" date="2014" name="Int. J. Syst. Evol. Microbiol.">
        <title>Complete genome sequence of Corynebacterium casei LMG S-19264T (=DSM 44701T), isolated from a smear-ripened cheese.</title>
        <authorList>
            <consortium name="US DOE Joint Genome Institute (JGI-PGF)"/>
            <person name="Walter F."/>
            <person name="Albersmeier A."/>
            <person name="Kalinowski J."/>
            <person name="Ruckert C."/>
        </authorList>
    </citation>
    <scope>NUCLEOTIDE SEQUENCE</scope>
    <source>
        <strain evidence="1">JCM 3093</strain>
    </source>
</reference>